<dbReference type="EMBL" id="CAJHUC010001208">
    <property type="protein sequence ID" value="CAD7700266.1"/>
    <property type="molecule type" value="Genomic_DNA"/>
</dbReference>
<protein>
    <submittedName>
        <fullName evidence="2">Uncharacterized protein</fullName>
    </submittedName>
</protein>
<keyword evidence="3" id="KW-1185">Reference proteome</keyword>
<feature type="transmembrane region" description="Helical" evidence="1">
    <location>
        <begin position="330"/>
        <end position="351"/>
    </location>
</feature>
<organism evidence="2 3">
    <name type="scientific">Ostreobium quekettii</name>
    <dbReference type="NCBI Taxonomy" id="121088"/>
    <lineage>
        <taxon>Eukaryota</taxon>
        <taxon>Viridiplantae</taxon>
        <taxon>Chlorophyta</taxon>
        <taxon>core chlorophytes</taxon>
        <taxon>Ulvophyceae</taxon>
        <taxon>TCBD clade</taxon>
        <taxon>Bryopsidales</taxon>
        <taxon>Ostreobineae</taxon>
        <taxon>Ostreobiaceae</taxon>
        <taxon>Ostreobium</taxon>
    </lineage>
</organism>
<dbReference type="AlphaFoldDB" id="A0A8S1IY97"/>
<feature type="transmembrane region" description="Helical" evidence="1">
    <location>
        <begin position="198"/>
        <end position="217"/>
    </location>
</feature>
<feature type="transmembrane region" description="Helical" evidence="1">
    <location>
        <begin position="247"/>
        <end position="266"/>
    </location>
</feature>
<gene>
    <name evidence="2" type="ORF">OSTQU699_LOCUS5625</name>
</gene>
<dbReference type="Proteomes" id="UP000708148">
    <property type="component" value="Unassembled WGS sequence"/>
</dbReference>
<accession>A0A8S1IY97</accession>
<keyword evidence="1" id="KW-0812">Transmembrane</keyword>
<keyword evidence="1" id="KW-1133">Transmembrane helix</keyword>
<feature type="transmembrane region" description="Helical" evidence="1">
    <location>
        <begin position="96"/>
        <end position="115"/>
    </location>
</feature>
<comment type="caution">
    <text evidence="2">The sequence shown here is derived from an EMBL/GenBank/DDBJ whole genome shotgun (WGS) entry which is preliminary data.</text>
</comment>
<feature type="transmembrane region" description="Helical" evidence="1">
    <location>
        <begin position="357"/>
        <end position="376"/>
    </location>
</feature>
<proteinExistence type="predicted"/>
<evidence type="ECO:0000256" key="1">
    <source>
        <dbReference type="SAM" id="Phobius"/>
    </source>
</evidence>
<reference evidence="2" key="1">
    <citation type="submission" date="2020-12" db="EMBL/GenBank/DDBJ databases">
        <authorList>
            <person name="Iha C."/>
        </authorList>
    </citation>
    <scope>NUCLEOTIDE SEQUENCE</scope>
</reference>
<evidence type="ECO:0000313" key="2">
    <source>
        <dbReference type="EMBL" id="CAD7700266.1"/>
    </source>
</evidence>
<evidence type="ECO:0000313" key="3">
    <source>
        <dbReference type="Proteomes" id="UP000708148"/>
    </source>
</evidence>
<name>A0A8S1IY97_9CHLO</name>
<keyword evidence="1" id="KW-0472">Membrane</keyword>
<sequence>MAAMTPARCPRGRSHMAGPMALGGSLRQGALPAAPIPRILAQARRPGRIGGRSGAPAGLVPKQPVVAQPREVCLAGATGGSAESADEGPLQWFTEVGYGLLGVVCTAVALSGIFYPSTWGPSALTMEVSPFVGHIQQLNATFFLFVGFFAFCVKDAVAKKRLGSATYRRMAQWLALERLANLAFKYPLLKAGAAMSTWLAAVTIGTPVAAALLYILAFNSLPFNPFQIIGSGLQMARSLLDPKSGPAILYSVITAVFCAFVVWFLVDPSVAGPLTLASYSHAKGLTTSLAVKDIAVVRDLGLFLSYYAASAFILKDAADRDRLAASTFKSLNLTVATVALINSAFKFYHYWATKQSIAWSVWPTIFVGLHSSWHYFNARKPSE</sequence>
<feature type="transmembrane region" description="Helical" evidence="1">
    <location>
        <begin position="135"/>
        <end position="153"/>
    </location>
</feature>